<feature type="compositionally biased region" description="Polar residues" evidence="4">
    <location>
        <begin position="1679"/>
        <end position="1700"/>
    </location>
</feature>
<sequence length="1870" mass="207787">MARHSQCSSAGDNPLNPNYLPPHYREEYRLAIDALIEDDLEGYYHFLQKADVVDFLSPPEIQYIQESVQLPQEIGNEQRYVETNGDGSSDTYWPIHSDLDAPGLDLGWPQLHSFIGPTEITTLVNPPEPDMPSIKEQARRLIKNAQQVIAIVMDMFTDVDILHDILTAAMRNVAVYILLDEQNTHHFVNMVSNCRVNLQSFQFVRVRTVSGITYHCRSGKSFKGQMMDRFLLTDCRAVLSGNYSFMWSFEKIHRCMAHLFLGQLVSTFDEEFRILFAQSEPLIIENTFMPMEEFSLTQSRQYPSERPSLYKDSRNFLSPEFAHSEEWGRHSYDERVDVDWRLMPKRKEILQSPADIYSRFPSQQMRMDPSFEQSPSRMPLAENPTFKRHSYAEGGRGRYPFLSMPEPETQGRQFHRHPYLGPGKESEYNAYDKFWNQDFQLADQHADPTLAHEMEPPDNFEPVLNYLSSVRNVEYDQSSDKLSAEAVDLPFSSAYPKRLCSGQPYACQKSPAPSKSAEQKAFFPEPNPARKDPSVKRGLRDWRISSYLSAYDSKGDEGLPLEPPNVSDPFEDSTKVLPPITSRIDFSTPKIPNVREFKVPAMPRASQIPGYAKTATRELPRKLTDDLSSSVVEETKATPSPSESSSTTEGERMEEAEQKEHITSLPNREDSFRRKYNAAIPRCSRLRSSLIFSSLDQQHAQDAKSTPGQNEEESEKTESEPTKQSLISHLLGQRKTTAREPFEWSRYINKSATFDSATDSSKPEKSEADRQTPSNDENTKDPSENNEESLKPLNAGQIEQTTSSPSVSKPANPECPDKHTKPKKSLLSASTYVDMNDPDARLMFFKELAAKRKAAKAEKSQELIQVDQPTVIKTIPSVKKETSDPEDLTETATPYRICTKSDEDEKIIEEISIKQPMELNNTSSGKQESGPEEAASTVTAKDKLSSEKHSVKYPTKQESALRETTDQMSATAESTETPKEKESKGNSSVKQPMDKHSFSVKQEDLDPNEPIEKIREAVTPIETMKEETLNKPPTDEKTSISLTTEINHNEPAEKMAASVLSMKTPKDECKEVSVKPLKTETNVLIKNQEFTTEETTEKQAATTTSTKLAGEKKGKVSITQPVGIKSDTRTEKEEPFPKETLDETALVTMAVYVKPSANLQNISLVKEEDSGREEMSRQRASPGGAARGAEAEKGKEKVPSKQTVELEPEICAKKEQSDARDMAETFAAASLPTKPAEAEKTKEKVQMTQPTELMSVKNEEQDPKGKAGRIPAEVSERNSESKNTGETVSCLSTRYLKSSDQTNAEDENDPSASICREQTHGSTDPGMMTLENNPAASTLFVSAEPAALPPLLPENSESEISSTISSMVTSALRSLSNSVDSDSHIDVGHLPVGSSLHCTPTETVSSNLVPEISEHSVNSSLQAVEEECIGQTEQEPVPACQDSASQLTSPETPSADDSEHAPSELCLEGFTGDSELHTSSPESVESLDPAHLDETLPKSENSLLLHVTEERYENLEITLQVRADGTPPSPNPPETDQNEFTVTFPSTPNPKSEDFPEETQSHASPDSPTNASQSDITDPRISALPSSEANLTGPVPLSHSETASCLAPCDSAEPVLSPEGKETPSALHSPSHNPSLSDQISTDLKKSPSTDLHSPTESTSNVPPVSDLTCKLPKAVISEHQSPEPQVPAQNSKESSQTEVSHGREMPETVEEKDETTDTTNNSSIAQESADSERTNDQVGKKNYSEPQEVTPDDVIPPSPQSKLPQSSQSRYQSSTANVISSSNLRDDTKLLLGQISAHSQSRNEVSKDAAVTDDEKEDKADKNAKRKETAFRSFVRGQPNSNQERDKLLERIQSMRKERKVYSRFEMAS</sequence>
<dbReference type="GO" id="GO:0044380">
    <property type="term" value="P:protein localization to cytoskeleton"/>
    <property type="evidence" value="ECO:0007669"/>
    <property type="project" value="TreeGrafter"/>
</dbReference>
<dbReference type="PANTHER" id="PTHR16181:SF16">
    <property type="entry name" value="FAMILY WITH SEQUENCE SIMILARITY 83 MEMBER HA"/>
    <property type="match status" value="1"/>
</dbReference>
<comment type="similarity">
    <text evidence="2">Belongs to the FAM83 family.</text>
</comment>
<dbReference type="InterPro" id="IPR012461">
    <property type="entry name" value="SACK1"/>
</dbReference>
<feature type="compositionally biased region" description="Low complexity" evidence="4">
    <location>
        <begin position="637"/>
        <end position="648"/>
    </location>
</feature>
<feature type="compositionally biased region" description="Basic and acidic residues" evidence="4">
    <location>
        <begin position="1023"/>
        <end position="1038"/>
    </location>
</feature>
<feature type="compositionally biased region" description="Polar residues" evidence="4">
    <location>
        <begin position="1771"/>
        <end position="1784"/>
    </location>
</feature>
<name>A0A674MP37_TAKRU</name>
<feature type="compositionally biased region" description="Polar residues" evidence="4">
    <location>
        <begin position="1534"/>
        <end position="1550"/>
    </location>
</feature>
<feature type="compositionally biased region" description="Low complexity" evidence="4">
    <location>
        <begin position="1098"/>
        <end position="1107"/>
    </location>
</feature>
<reference evidence="6 7" key="1">
    <citation type="journal article" date="2011" name="Genome Biol. Evol.">
        <title>Integration of the genetic map and genome assembly of fugu facilitates insights into distinct features of genome evolution in teleosts and mammals.</title>
        <authorList>
            <person name="Kai W."/>
            <person name="Kikuchi K."/>
            <person name="Tohari S."/>
            <person name="Chew A.K."/>
            <person name="Tay A."/>
            <person name="Fujiwara A."/>
            <person name="Hosoya S."/>
            <person name="Suetake H."/>
            <person name="Naruse K."/>
            <person name="Brenner S."/>
            <person name="Suzuki Y."/>
            <person name="Venkatesh B."/>
        </authorList>
    </citation>
    <scope>NUCLEOTIDE SEQUENCE [LARGE SCALE GENOMIC DNA]</scope>
</reference>
<dbReference type="Ensembl" id="ENSTRUT00000069528.1">
    <property type="protein sequence ID" value="ENSTRUP00000063237.1"/>
    <property type="gene ID" value="ENSTRUG00000024578.2"/>
</dbReference>
<feature type="compositionally biased region" description="Basic and acidic residues" evidence="4">
    <location>
        <begin position="1165"/>
        <end position="1177"/>
    </location>
</feature>
<dbReference type="GeneTree" id="ENSGT00940000159342"/>
<feature type="compositionally biased region" description="Polar residues" evidence="4">
    <location>
        <begin position="1442"/>
        <end position="1452"/>
    </location>
</feature>
<accession>A0A674MP37</accession>
<keyword evidence="7" id="KW-1185">Reference proteome</keyword>
<reference evidence="6" key="2">
    <citation type="submission" date="2025-08" db="UniProtKB">
        <authorList>
            <consortium name="Ensembl"/>
        </authorList>
    </citation>
    <scope>IDENTIFICATION</scope>
</reference>
<dbReference type="GO" id="GO:0005737">
    <property type="term" value="C:cytoplasm"/>
    <property type="evidence" value="ECO:0007669"/>
    <property type="project" value="UniProtKB-SubCell"/>
</dbReference>
<feature type="compositionally biased region" description="Basic and acidic residues" evidence="4">
    <location>
        <begin position="992"/>
        <end position="1016"/>
    </location>
</feature>
<dbReference type="PANTHER" id="PTHR16181">
    <property type="entry name" value="PROTEIN FAM83A-RELATED"/>
    <property type="match status" value="1"/>
</dbReference>
<feature type="region of interest" description="Disordered" evidence="4">
    <location>
        <begin position="553"/>
        <end position="573"/>
    </location>
</feature>
<feature type="compositionally biased region" description="Polar residues" evidence="4">
    <location>
        <begin position="1626"/>
        <end position="1642"/>
    </location>
</feature>
<feature type="compositionally biased region" description="Polar residues" evidence="4">
    <location>
        <begin position="1649"/>
        <end position="1663"/>
    </location>
</feature>
<feature type="compositionally biased region" description="Basic and acidic residues" evidence="4">
    <location>
        <begin position="1731"/>
        <end position="1744"/>
    </location>
</feature>
<dbReference type="GO" id="GO:0030335">
    <property type="term" value="P:positive regulation of cell migration"/>
    <property type="evidence" value="ECO:0007669"/>
    <property type="project" value="TreeGrafter"/>
</dbReference>
<feature type="region of interest" description="Disordered" evidence="4">
    <location>
        <begin position="695"/>
        <end position="830"/>
    </location>
</feature>
<feature type="compositionally biased region" description="Polar residues" evidence="4">
    <location>
        <begin position="1281"/>
        <end position="1302"/>
    </location>
</feature>
<feature type="region of interest" description="Disordered" evidence="4">
    <location>
        <begin position="608"/>
        <end position="670"/>
    </location>
</feature>
<dbReference type="GO" id="GO:1990254">
    <property type="term" value="F:keratin filament binding"/>
    <property type="evidence" value="ECO:0007669"/>
    <property type="project" value="TreeGrafter"/>
</dbReference>
<feature type="compositionally biased region" description="Polar residues" evidence="4">
    <location>
        <begin position="748"/>
        <end position="760"/>
    </location>
</feature>
<evidence type="ECO:0000256" key="3">
    <source>
        <dbReference type="ARBA" id="ARBA00022490"/>
    </source>
</evidence>
<feature type="region of interest" description="Disordered" evidence="4">
    <location>
        <begin position="508"/>
        <end position="536"/>
    </location>
</feature>
<evidence type="ECO:0000256" key="2">
    <source>
        <dbReference type="ARBA" id="ARBA00006937"/>
    </source>
</evidence>
<feature type="compositionally biased region" description="Low complexity" evidence="4">
    <location>
        <begin position="1761"/>
        <end position="1770"/>
    </location>
</feature>
<feature type="compositionally biased region" description="Basic and acidic residues" evidence="4">
    <location>
        <begin position="615"/>
        <end position="625"/>
    </location>
</feature>
<evidence type="ECO:0000313" key="6">
    <source>
        <dbReference type="Ensembl" id="ENSTRUP00000063237.1"/>
    </source>
</evidence>
<evidence type="ECO:0000256" key="1">
    <source>
        <dbReference type="ARBA" id="ARBA00004496"/>
    </source>
</evidence>
<feature type="region of interest" description="Disordered" evidence="4">
    <location>
        <begin position="1090"/>
        <end position="1141"/>
    </location>
</feature>
<comment type="subcellular location">
    <subcellularLocation>
        <location evidence="1">Cytoplasm</location>
    </subcellularLocation>
</comment>
<proteinExistence type="inferred from homology"/>
<feature type="compositionally biased region" description="Polar residues" evidence="4">
    <location>
        <begin position="696"/>
        <end position="709"/>
    </location>
</feature>
<feature type="compositionally biased region" description="Basic and acidic residues" evidence="4">
    <location>
        <begin position="1210"/>
        <end position="1223"/>
    </location>
</feature>
<dbReference type="GO" id="GO:0019901">
    <property type="term" value="F:protein kinase binding"/>
    <property type="evidence" value="ECO:0007669"/>
    <property type="project" value="TreeGrafter"/>
</dbReference>
<feature type="compositionally biased region" description="Basic and acidic residues" evidence="4">
    <location>
        <begin position="1126"/>
        <end position="1141"/>
    </location>
</feature>
<dbReference type="FunCoup" id="A0A674MP37">
    <property type="interactions" value="50"/>
</dbReference>
<feature type="region of interest" description="Disordered" evidence="4">
    <location>
        <begin position="1522"/>
        <end position="1848"/>
    </location>
</feature>
<organism evidence="6 7">
    <name type="scientific">Takifugu rubripes</name>
    <name type="common">Japanese pufferfish</name>
    <name type="synonym">Fugu rubripes</name>
    <dbReference type="NCBI Taxonomy" id="31033"/>
    <lineage>
        <taxon>Eukaryota</taxon>
        <taxon>Metazoa</taxon>
        <taxon>Chordata</taxon>
        <taxon>Craniata</taxon>
        <taxon>Vertebrata</taxon>
        <taxon>Euteleostomi</taxon>
        <taxon>Actinopterygii</taxon>
        <taxon>Neopterygii</taxon>
        <taxon>Teleostei</taxon>
        <taxon>Neoteleostei</taxon>
        <taxon>Acanthomorphata</taxon>
        <taxon>Eupercaria</taxon>
        <taxon>Tetraodontiformes</taxon>
        <taxon>Tetradontoidea</taxon>
        <taxon>Tetraodontidae</taxon>
        <taxon>Takifugu</taxon>
    </lineage>
</organism>
<feature type="compositionally biased region" description="Acidic residues" evidence="4">
    <location>
        <begin position="1708"/>
        <end position="1717"/>
    </location>
</feature>
<feature type="region of interest" description="Disordered" evidence="4">
    <location>
        <begin position="876"/>
        <end position="1039"/>
    </location>
</feature>
<dbReference type="GO" id="GO:0045104">
    <property type="term" value="P:intermediate filament cytoskeleton organization"/>
    <property type="evidence" value="ECO:0007669"/>
    <property type="project" value="TreeGrafter"/>
</dbReference>
<protein>
    <submittedName>
        <fullName evidence="6">Protein FAM83H-like</fullName>
    </submittedName>
</protein>
<dbReference type="RefSeq" id="XP_029690484.1">
    <property type="nucleotide sequence ID" value="XM_029834624.1"/>
</dbReference>
<feature type="region of interest" description="Disordered" evidence="4">
    <location>
        <begin position="1158"/>
        <end position="1331"/>
    </location>
</feature>
<feature type="compositionally biased region" description="Basic and acidic residues" evidence="4">
    <location>
        <begin position="1189"/>
        <end position="1199"/>
    </location>
</feature>
<keyword evidence="3" id="KW-0963">Cytoplasm</keyword>
<evidence type="ECO:0000256" key="4">
    <source>
        <dbReference type="SAM" id="MobiDB-lite"/>
    </source>
</evidence>
<dbReference type="Pfam" id="PF07894">
    <property type="entry name" value="SACK1"/>
    <property type="match status" value="1"/>
</dbReference>
<feature type="compositionally biased region" description="Polar residues" evidence="4">
    <location>
        <begin position="797"/>
        <end position="809"/>
    </location>
</feature>
<dbReference type="GO" id="GO:0045095">
    <property type="term" value="C:keratin filament"/>
    <property type="evidence" value="ECO:0007669"/>
    <property type="project" value="TreeGrafter"/>
</dbReference>
<dbReference type="OrthoDB" id="9832446at2759"/>
<dbReference type="InParanoid" id="A0A674MP37"/>
<feature type="compositionally biased region" description="Basic and acidic residues" evidence="4">
    <location>
        <begin position="649"/>
        <end position="670"/>
    </location>
</feature>
<evidence type="ECO:0000259" key="5">
    <source>
        <dbReference type="Pfam" id="PF07894"/>
    </source>
</evidence>
<feature type="compositionally biased region" description="Basic and acidic residues" evidence="4">
    <location>
        <begin position="899"/>
        <end position="912"/>
    </location>
</feature>
<feature type="compositionally biased region" description="Polar residues" evidence="4">
    <location>
        <begin position="1561"/>
        <end position="1576"/>
    </location>
</feature>
<dbReference type="SUPFAM" id="SSF56024">
    <property type="entry name" value="Phospholipase D/nuclease"/>
    <property type="match status" value="1"/>
</dbReference>
<evidence type="ECO:0000313" key="7">
    <source>
        <dbReference type="Proteomes" id="UP000005226"/>
    </source>
</evidence>
<dbReference type="InterPro" id="IPR050944">
    <property type="entry name" value="FAM83"/>
</dbReference>
<reference evidence="6" key="3">
    <citation type="submission" date="2025-09" db="UniProtKB">
        <authorList>
            <consortium name="Ensembl"/>
        </authorList>
    </citation>
    <scope>IDENTIFICATION</scope>
</reference>
<feature type="compositionally biased region" description="Basic and acidic residues" evidence="4">
    <location>
        <begin position="1236"/>
        <end position="1245"/>
    </location>
</feature>
<feature type="compositionally biased region" description="Polar residues" evidence="4">
    <location>
        <begin position="918"/>
        <end position="927"/>
    </location>
</feature>
<feature type="domain" description="Scaffolding anchor of CK1" evidence="5">
    <location>
        <begin position="13"/>
        <end position="281"/>
    </location>
</feature>
<dbReference type="GO" id="GO:0007165">
    <property type="term" value="P:signal transduction"/>
    <property type="evidence" value="ECO:0007669"/>
    <property type="project" value="TreeGrafter"/>
</dbReference>
<dbReference type="Gene3D" id="3.30.870.10">
    <property type="entry name" value="Endonuclease Chain A"/>
    <property type="match status" value="1"/>
</dbReference>
<feature type="compositionally biased region" description="Basic and acidic residues" evidence="4">
    <location>
        <begin position="1818"/>
        <end position="1831"/>
    </location>
</feature>
<dbReference type="Proteomes" id="UP000005226">
    <property type="component" value="Chromosome 4"/>
</dbReference>
<dbReference type="FunFam" id="3.30.870.10:FF:000004">
    <property type="entry name" value="protein FAM83H isoform X2"/>
    <property type="match status" value="1"/>
</dbReference>
<dbReference type="GeneID" id="101075220"/>
<gene>
    <name evidence="6" type="primary">fam83ha</name>
</gene>
<feature type="compositionally biased region" description="Basic and acidic residues" evidence="4">
    <location>
        <begin position="1488"/>
        <end position="1497"/>
    </location>
</feature>
<feature type="compositionally biased region" description="Basic and acidic residues" evidence="4">
    <location>
        <begin position="761"/>
        <end position="770"/>
    </location>
</feature>
<feature type="compositionally biased region" description="Basic and acidic residues" evidence="4">
    <location>
        <begin position="940"/>
        <end position="950"/>
    </location>
</feature>
<dbReference type="OMA" id="CDERMDD"/>
<feature type="region of interest" description="Disordered" evidence="4">
    <location>
        <begin position="1417"/>
        <end position="1498"/>
    </location>
</feature>